<feature type="region of interest" description="Disordered" evidence="6">
    <location>
        <begin position="948"/>
        <end position="977"/>
    </location>
</feature>
<dbReference type="SUPFAM" id="SSF49879">
    <property type="entry name" value="SMAD/FHA domain"/>
    <property type="match status" value="1"/>
</dbReference>
<accession>A0AAW1S9P2</accession>
<dbReference type="PANTHER" id="PTHR45644:SF56">
    <property type="entry name" value="AAA ATPASE, PUTATIVE (AFU_ORTHOLOGUE AFUA_2G12920)-RELATED"/>
    <property type="match status" value="1"/>
</dbReference>
<dbReference type="InterPro" id="IPR003593">
    <property type="entry name" value="AAA+_ATPase"/>
</dbReference>
<sequence>MGQGRRARAAQDTQSSNPDSQEQGKVRRKSTRLKDSAETHNKAEEPAGKRKRAKADTIDQNTSAKKQHGMQQEGSTDEPALLGAPPASQPKVDGAAAVAAELHKAETPSDSREAQCKGSPALQSTPPEGRSSRNEEPHAPVPLGNFWGCLISLLPQHPSIEMSSTTMFGRGSECHVRLDDPRMPAKLFRIKMDADSDQACLRNFGAVPGQANPLISVNGRYLSQSEEVNLRGGDDVVVHSRHPYAFVYATPAELTAHKQGKPAAVAPADRADNEAMEEAAAAAPEPASEPESELPTDLLEAFKEGLARLAPGNQEAGPNGLAAANESDDPGPPSSSAPEDERHAPEANAAHGADHHLHVLAEACYNHSGDAGGSGGGEGDGQALLGSSGPRGDPSADAPDPAHTAELGGHDHQVMVAAGEGRPIVILPSRGPGQGIPMLQVHPSSAAPPSTRHGKGTARSAQGKSGAAAGRGGGMRASAVPAASLRMWLPGLGPASQGRGPPTDLVSYLTWAASHAPPMGGPLLIPGTGRHAAKGIPKLGHPKGKGVAKPKARAPAAPPPTSPRRKRARKTGMDLRPQRTGVPTEPQGTIAKASEEEVLREALGGLAKQVSGSAEPMDTEAPSRDASTSQVANSLTSAVIRDDSSPLPPSAKTLVERILQASSAGQADPQPGPSQPLAAPMNAAGAAEQADPQPPPPIAAASAEAAGAAEQPTHQPIASAPMGAPGEAGAAAGLLQAQEAAATAVEAAKEAERAKYIPTVLDCSSPNHHKSRLKYWVADGAWEVLRRTAQLHLKHPEGAKCLGFEEGLIFKGASQFVLLSGPSHSELCQEACLRAVAHEMGAQLMVTDCAQLCPDGSWRLPYMTTHSHVNRGPWVVQPDAADAEMDEDEWDAYEDELEWAASAGLPPPPAPYGSAYPGYPPAHPYPPPSFLQTCPYKLSDRVFWTHHGSQAAPAGQAAPQPTSNLPGQPPALPKPSSRLASALRLMRSAQGGEPAGSRAPSTRKSLIAQIAPPPAHPQLVAGTLPVPGPPAGSSGTVLITFPDNPQRVGVRFDTPFPGGVNLGGQCGEGEGAICMTTCLQAGEGTSSTGPETSQEQLPSALDIVFDTAIKACTTKPTILLLKSARSVMSNATDQSEGYNHFSACLDRAEQPLEDGAPTHKLLVVASMTQPSKASPKVSEGSGAFLSAMFSSGTGDALAIDGIPKDGKDRIRVRSEAKAMEHLKVLFPNQIKLTAPSSQPQLGKWRRQMEEDGAQSRATSNRHTIQTVVERCHIGCSQLSKLTYREQKLDREAAERLVAWAIAAQLEAHPEQTSLIQLHEHQCDFDLQLSHLQAALEVLKFTQEAEAVNKKVTLDVQTDNDFEKKLLAEVIPPGEVGIGFGDIGALDNVKSTLREVVMLPLKRPELFMRGQLTKPTKGVLLFGPPGTGKTMLAKAVASESGANFISVGPSSLGSKWFGEAEKYVKALFTLAHKIAPCVIFVDEVDSLLGRRDKSGEHEAMRKMKTEFMAAWDGLRTNQYDRVLVLAATNRPGDLDEAVVRRMPRRLMVDLPDAANRAKILKVILKEEQLAPGFNAEEVASLTDGYSGSDLKNLCIAAAYRPIRDFLAAENAAGPSDLEVSTPAAAPAAADLSGAPGVTPPTQAAAELARQSAGEEEAAAPATAGMSQGSAEAASAAAEGDGELKAADLRALTVKDFQEAMKQVGSSASEDAFSMGELKQWNELYGEGGSRRSKLLSYFS</sequence>
<comment type="subcellular location">
    <subcellularLocation>
        <location evidence="1">Mitochondrion outer membrane</location>
        <topology evidence="1">Single-pass membrane protein</topology>
    </subcellularLocation>
</comment>
<keyword evidence="4" id="KW-0067">ATP-binding</keyword>
<dbReference type="PROSITE" id="PS00674">
    <property type="entry name" value="AAA"/>
    <property type="match status" value="1"/>
</dbReference>
<feature type="compositionally biased region" description="Low complexity" evidence="6">
    <location>
        <begin position="1657"/>
        <end position="1677"/>
    </location>
</feature>
<feature type="compositionally biased region" description="Basic and acidic residues" evidence="6">
    <location>
        <begin position="32"/>
        <end position="48"/>
    </location>
</feature>
<protein>
    <recommendedName>
        <fullName evidence="7">AAA+ ATPase domain-containing protein</fullName>
    </recommendedName>
</protein>
<name>A0AAW1S9P2_9CHLO</name>
<keyword evidence="2" id="KW-0547">Nucleotide-binding</keyword>
<dbReference type="Gene3D" id="3.40.50.300">
    <property type="entry name" value="P-loop containing nucleotide triphosphate hydrolases"/>
    <property type="match status" value="1"/>
</dbReference>
<feature type="domain" description="AAA+ ATPase" evidence="7">
    <location>
        <begin position="1414"/>
        <end position="1551"/>
    </location>
</feature>
<feature type="region of interest" description="Disordered" evidence="6">
    <location>
        <begin position="310"/>
        <end position="350"/>
    </location>
</feature>
<evidence type="ECO:0000256" key="2">
    <source>
        <dbReference type="ARBA" id="ARBA00022741"/>
    </source>
</evidence>
<dbReference type="PANTHER" id="PTHR45644">
    <property type="entry name" value="AAA ATPASE, PUTATIVE (AFU_ORTHOLOGUE AFUA_2G12920)-RELATED-RELATED"/>
    <property type="match status" value="1"/>
</dbReference>
<reference evidence="8 9" key="1">
    <citation type="journal article" date="2024" name="Nat. Commun.">
        <title>Phylogenomics reveals the evolutionary origins of lichenization in chlorophyte algae.</title>
        <authorList>
            <person name="Puginier C."/>
            <person name="Libourel C."/>
            <person name="Otte J."/>
            <person name="Skaloud P."/>
            <person name="Haon M."/>
            <person name="Grisel S."/>
            <person name="Petersen M."/>
            <person name="Berrin J.G."/>
            <person name="Delaux P.M."/>
            <person name="Dal Grande F."/>
            <person name="Keller J."/>
        </authorList>
    </citation>
    <scope>NUCLEOTIDE SEQUENCE [LARGE SCALE GENOMIC DNA]</scope>
    <source>
        <strain evidence="8 9">SAG 2145</strain>
    </source>
</reference>
<dbReference type="Proteomes" id="UP001438707">
    <property type="component" value="Unassembled WGS sequence"/>
</dbReference>
<comment type="caution">
    <text evidence="8">The sequence shown here is derived from an EMBL/GenBank/DDBJ whole genome shotgun (WGS) entry which is preliminary data.</text>
</comment>
<keyword evidence="3" id="KW-0472">Membrane</keyword>
<feature type="region of interest" description="Disordered" evidence="6">
    <location>
        <begin position="443"/>
        <end position="475"/>
    </location>
</feature>
<feature type="compositionally biased region" description="Polar residues" evidence="6">
    <location>
        <begin position="58"/>
        <end position="74"/>
    </location>
</feature>
<feature type="compositionally biased region" description="Low complexity" evidence="6">
    <location>
        <begin position="678"/>
        <end position="691"/>
    </location>
</feature>
<feature type="compositionally biased region" description="Low complexity" evidence="6">
    <location>
        <begin position="699"/>
        <end position="725"/>
    </location>
</feature>
<dbReference type="SUPFAM" id="SSF52540">
    <property type="entry name" value="P-loop containing nucleoside triphosphate hydrolases"/>
    <property type="match status" value="1"/>
</dbReference>
<dbReference type="Pfam" id="PF17862">
    <property type="entry name" value="AAA_lid_3"/>
    <property type="match status" value="1"/>
</dbReference>
<dbReference type="InterPro" id="IPR051701">
    <property type="entry name" value="Mito_OM_Translocase_MSP1"/>
</dbReference>
<dbReference type="Pfam" id="PF00004">
    <property type="entry name" value="AAA"/>
    <property type="match status" value="1"/>
</dbReference>
<feature type="compositionally biased region" description="Low complexity" evidence="6">
    <location>
        <begin position="458"/>
        <end position="468"/>
    </location>
</feature>
<dbReference type="GO" id="GO:0005524">
    <property type="term" value="F:ATP binding"/>
    <property type="evidence" value="ECO:0007669"/>
    <property type="project" value="UniProtKB-KW"/>
</dbReference>
<dbReference type="GO" id="GO:0016887">
    <property type="term" value="F:ATP hydrolysis activity"/>
    <property type="evidence" value="ECO:0007669"/>
    <property type="project" value="InterPro"/>
</dbReference>
<dbReference type="InterPro" id="IPR027417">
    <property type="entry name" value="P-loop_NTPase"/>
</dbReference>
<dbReference type="EMBL" id="JALJOS010000002">
    <property type="protein sequence ID" value="KAK9842954.1"/>
    <property type="molecule type" value="Genomic_DNA"/>
</dbReference>
<feature type="region of interest" description="Disordered" evidence="6">
    <location>
        <begin position="1"/>
        <end position="139"/>
    </location>
</feature>
<feature type="compositionally biased region" description="Basic and acidic residues" evidence="6">
    <location>
        <begin position="101"/>
        <end position="115"/>
    </location>
</feature>
<evidence type="ECO:0000313" key="8">
    <source>
        <dbReference type="EMBL" id="KAK9842954.1"/>
    </source>
</evidence>
<proteinExistence type="predicted"/>
<evidence type="ECO:0000256" key="5">
    <source>
        <dbReference type="ARBA" id="ARBA00023128"/>
    </source>
</evidence>
<evidence type="ECO:0000259" key="7">
    <source>
        <dbReference type="SMART" id="SM00382"/>
    </source>
</evidence>
<feature type="compositionally biased region" description="Basic residues" evidence="6">
    <location>
        <begin position="540"/>
        <end position="552"/>
    </location>
</feature>
<dbReference type="GO" id="GO:0005741">
    <property type="term" value="C:mitochondrial outer membrane"/>
    <property type="evidence" value="ECO:0007669"/>
    <property type="project" value="UniProtKB-SubCell"/>
</dbReference>
<keyword evidence="9" id="KW-1185">Reference proteome</keyword>
<dbReference type="SMART" id="SM00382">
    <property type="entry name" value="AAA"/>
    <property type="match status" value="1"/>
</dbReference>
<feature type="region of interest" description="Disordered" evidence="6">
    <location>
        <begin position="607"/>
        <end position="633"/>
    </location>
</feature>
<gene>
    <name evidence="8" type="ORF">WJX74_004820</name>
</gene>
<feature type="region of interest" description="Disordered" evidence="6">
    <location>
        <begin position="370"/>
        <end position="407"/>
    </location>
</feature>
<feature type="region of interest" description="Disordered" evidence="6">
    <location>
        <begin position="256"/>
        <end position="295"/>
    </location>
</feature>
<feature type="region of interest" description="Disordered" evidence="6">
    <location>
        <begin position="1615"/>
        <end position="1677"/>
    </location>
</feature>
<feature type="compositionally biased region" description="Gly residues" evidence="6">
    <location>
        <begin position="370"/>
        <end position="380"/>
    </location>
</feature>
<evidence type="ECO:0000256" key="4">
    <source>
        <dbReference type="ARBA" id="ARBA00022840"/>
    </source>
</evidence>
<dbReference type="InterPro" id="IPR041569">
    <property type="entry name" value="AAA_lid_3"/>
</dbReference>
<keyword evidence="5" id="KW-0496">Mitochondrion</keyword>
<evidence type="ECO:0000256" key="3">
    <source>
        <dbReference type="ARBA" id="ARBA00022787"/>
    </source>
</evidence>
<dbReference type="InterPro" id="IPR003959">
    <property type="entry name" value="ATPase_AAA_core"/>
</dbReference>
<feature type="compositionally biased region" description="Polar residues" evidence="6">
    <location>
        <begin position="11"/>
        <end position="23"/>
    </location>
</feature>
<dbReference type="InterPro" id="IPR003960">
    <property type="entry name" value="ATPase_AAA_CS"/>
</dbReference>
<evidence type="ECO:0000313" key="9">
    <source>
        <dbReference type="Proteomes" id="UP001438707"/>
    </source>
</evidence>
<dbReference type="Gene3D" id="1.10.8.60">
    <property type="match status" value="1"/>
</dbReference>
<dbReference type="InterPro" id="IPR008984">
    <property type="entry name" value="SMAD_FHA_dom_sf"/>
</dbReference>
<dbReference type="FunFam" id="3.40.50.300:FF:000416">
    <property type="entry name" value="p-loop nucleoside triphosphate hydrolase superfamily protein"/>
    <property type="match status" value="1"/>
</dbReference>
<feature type="compositionally biased region" description="Low complexity" evidence="6">
    <location>
        <begin position="950"/>
        <end position="961"/>
    </location>
</feature>
<feature type="region of interest" description="Disordered" evidence="6">
    <location>
        <begin position="662"/>
        <end position="725"/>
    </location>
</feature>
<organism evidence="8 9">
    <name type="scientific">Apatococcus lobatus</name>
    <dbReference type="NCBI Taxonomy" id="904363"/>
    <lineage>
        <taxon>Eukaryota</taxon>
        <taxon>Viridiplantae</taxon>
        <taxon>Chlorophyta</taxon>
        <taxon>core chlorophytes</taxon>
        <taxon>Trebouxiophyceae</taxon>
        <taxon>Chlorellales</taxon>
        <taxon>Chlorellaceae</taxon>
        <taxon>Apatococcus</taxon>
    </lineage>
</organism>
<evidence type="ECO:0000256" key="1">
    <source>
        <dbReference type="ARBA" id="ARBA00004572"/>
    </source>
</evidence>
<evidence type="ECO:0000256" key="6">
    <source>
        <dbReference type="SAM" id="MobiDB-lite"/>
    </source>
</evidence>
<keyword evidence="3" id="KW-1000">Mitochondrion outer membrane</keyword>
<feature type="region of interest" description="Disordered" evidence="6">
    <location>
        <begin position="531"/>
        <end position="590"/>
    </location>
</feature>